<evidence type="ECO:0008006" key="3">
    <source>
        <dbReference type="Google" id="ProtNLM"/>
    </source>
</evidence>
<dbReference type="RefSeq" id="WP_209466984.1">
    <property type="nucleotide sequence ID" value="NZ_JAGGLG010000018.1"/>
</dbReference>
<evidence type="ECO:0000313" key="2">
    <source>
        <dbReference type="Proteomes" id="UP001519289"/>
    </source>
</evidence>
<dbReference type="Proteomes" id="UP001519289">
    <property type="component" value="Unassembled WGS sequence"/>
</dbReference>
<protein>
    <recommendedName>
        <fullName evidence="3">Lipoprotein</fullName>
    </recommendedName>
</protein>
<evidence type="ECO:0000313" key="1">
    <source>
        <dbReference type="EMBL" id="MBP2018864.1"/>
    </source>
</evidence>
<dbReference type="PROSITE" id="PS51257">
    <property type="entry name" value="PROKAR_LIPOPROTEIN"/>
    <property type="match status" value="1"/>
</dbReference>
<organism evidence="1 2">
    <name type="scientific">Symbiobacterium terraclitae</name>
    <dbReference type="NCBI Taxonomy" id="557451"/>
    <lineage>
        <taxon>Bacteria</taxon>
        <taxon>Bacillati</taxon>
        <taxon>Bacillota</taxon>
        <taxon>Clostridia</taxon>
        <taxon>Eubacteriales</taxon>
        <taxon>Symbiobacteriaceae</taxon>
        <taxon>Symbiobacterium</taxon>
    </lineage>
</organism>
<name>A0ABS4JTK3_9FIRM</name>
<gene>
    <name evidence="1" type="ORF">J2Z79_002279</name>
</gene>
<sequence length="183" mass="19514">MPRRFGFMVVLVLLLSALLAGCGSSGPGPKDVADQFFKAITSGNWEAAEGLLSADSGSDLAKPAAGEERIVNALMSKISYELGEAQVQGDQAVVALDLTLPDMERLSARLLSEVLPLAFSAGLSEDLTDEQLDLMVEEKFVEILNDKDLAMVTYEGSVTLVKEAGGWKVLAVDGLDQDVSFFN</sequence>
<reference evidence="1 2" key="1">
    <citation type="submission" date="2021-03" db="EMBL/GenBank/DDBJ databases">
        <title>Genomic Encyclopedia of Type Strains, Phase IV (KMG-IV): sequencing the most valuable type-strain genomes for metagenomic binning, comparative biology and taxonomic classification.</title>
        <authorList>
            <person name="Goeker M."/>
        </authorList>
    </citation>
    <scope>NUCLEOTIDE SEQUENCE [LARGE SCALE GENOMIC DNA]</scope>
    <source>
        <strain evidence="1 2">DSM 27138</strain>
    </source>
</reference>
<dbReference type="EMBL" id="JAGGLG010000018">
    <property type="protein sequence ID" value="MBP2018864.1"/>
    <property type="molecule type" value="Genomic_DNA"/>
</dbReference>
<comment type="caution">
    <text evidence="1">The sequence shown here is derived from an EMBL/GenBank/DDBJ whole genome shotgun (WGS) entry which is preliminary data.</text>
</comment>
<proteinExistence type="predicted"/>
<accession>A0ABS4JTK3</accession>
<keyword evidence="2" id="KW-1185">Reference proteome</keyword>